<organism evidence="1">
    <name type="scientific">Podoviridae sp. ctARy1</name>
    <dbReference type="NCBI Taxonomy" id="2825228"/>
    <lineage>
        <taxon>Viruses</taxon>
        <taxon>Duplodnaviria</taxon>
        <taxon>Heunggongvirae</taxon>
        <taxon>Uroviricota</taxon>
        <taxon>Caudoviricetes</taxon>
    </lineage>
</organism>
<sequence length="50" mass="5912">MRCAKKELSKKSVPKLFDLITVRYNFRAFLLYSNMAEMTVLRLYCSVSVF</sequence>
<dbReference type="EMBL" id="BK015920">
    <property type="protein sequence ID" value="DAF85212.1"/>
    <property type="molecule type" value="Genomic_DNA"/>
</dbReference>
<protein>
    <submittedName>
        <fullName evidence="1">Uncharacterized protein</fullName>
    </submittedName>
</protein>
<accession>A0A8S5TSM0</accession>
<evidence type="ECO:0000313" key="1">
    <source>
        <dbReference type="EMBL" id="DAF85212.1"/>
    </source>
</evidence>
<reference evidence="1" key="1">
    <citation type="journal article" date="2021" name="Proc. Natl. Acad. Sci. U.S.A.">
        <title>A Catalog of Tens of Thousands of Viruses from Human Metagenomes Reveals Hidden Associations with Chronic Diseases.</title>
        <authorList>
            <person name="Tisza M.J."/>
            <person name="Buck C.B."/>
        </authorList>
    </citation>
    <scope>NUCLEOTIDE SEQUENCE</scope>
    <source>
        <strain evidence="1">CtARy1</strain>
    </source>
</reference>
<name>A0A8S5TSM0_9CAUD</name>
<proteinExistence type="predicted"/>